<sequence length="140" mass="15635">MRGDFRAGLLFAPSSTCHVNSLVELPLALHTSHSPQALPHSLGTVASVHFQMQPSFTKPSGGLYSNTNTCYYDYRRSRCYSRFSICTRVLTRTSDSDASVCTLRAIRRLHATPQLLQHIPPPLHHVLYKAQLATRLEDAV</sequence>
<gene>
    <name evidence="1" type="ORF">TcWFU_002827</name>
</gene>
<evidence type="ECO:0000313" key="2">
    <source>
        <dbReference type="Proteomes" id="UP001651158"/>
    </source>
</evidence>
<organism evidence="1 2">
    <name type="scientific">Taenia crassiceps</name>
    <dbReference type="NCBI Taxonomy" id="6207"/>
    <lineage>
        <taxon>Eukaryota</taxon>
        <taxon>Metazoa</taxon>
        <taxon>Spiralia</taxon>
        <taxon>Lophotrochozoa</taxon>
        <taxon>Platyhelminthes</taxon>
        <taxon>Cestoda</taxon>
        <taxon>Eucestoda</taxon>
        <taxon>Cyclophyllidea</taxon>
        <taxon>Taeniidae</taxon>
        <taxon>Taenia</taxon>
    </lineage>
</organism>
<dbReference type="Proteomes" id="UP001651158">
    <property type="component" value="Unassembled WGS sequence"/>
</dbReference>
<dbReference type="EMBL" id="JAKROA010000003">
    <property type="protein sequence ID" value="KAL5108650.1"/>
    <property type="molecule type" value="Genomic_DNA"/>
</dbReference>
<evidence type="ECO:0000313" key="1">
    <source>
        <dbReference type="EMBL" id="KAL5108650.1"/>
    </source>
</evidence>
<protein>
    <submittedName>
        <fullName evidence="1">Uncharacterized protein</fullName>
    </submittedName>
</protein>
<keyword evidence="2" id="KW-1185">Reference proteome</keyword>
<accession>A0ABR4QG87</accession>
<comment type="caution">
    <text evidence="1">The sequence shown here is derived from an EMBL/GenBank/DDBJ whole genome shotgun (WGS) entry which is preliminary data.</text>
</comment>
<proteinExistence type="predicted"/>
<name>A0ABR4QG87_9CEST</name>
<reference evidence="1 2" key="1">
    <citation type="journal article" date="2022" name="Front. Cell. Infect. Microbiol.">
        <title>The Genomes of Two Strains of Taenia crassiceps the Animal Model for the Study of Human Cysticercosis.</title>
        <authorList>
            <person name="Bobes R.J."/>
            <person name="Estrada K."/>
            <person name="Rios-Valencia D.G."/>
            <person name="Calderon-Gallegos A."/>
            <person name="de la Torre P."/>
            <person name="Carrero J.C."/>
            <person name="Sanchez-Flores A."/>
            <person name="Laclette J.P."/>
        </authorList>
    </citation>
    <scope>NUCLEOTIDE SEQUENCE [LARGE SCALE GENOMIC DNA]</scope>
    <source>
        <strain evidence="1">WFUcys</strain>
    </source>
</reference>